<dbReference type="EMBL" id="CP090892">
    <property type="protein sequence ID" value="ULU08199.1"/>
    <property type="molecule type" value="Genomic_DNA"/>
</dbReference>
<protein>
    <submittedName>
        <fullName evidence="1">Uncharacterized protein</fullName>
    </submittedName>
</protein>
<name>A0AAE9DMN7_CAEBR</name>
<dbReference type="AlphaFoldDB" id="A0AAE9DMN7"/>
<accession>A0AAE9DMN7</accession>
<evidence type="ECO:0000313" key="1">
    <source>
        <dbReference type="EMBL" id="ULU08199.1"/>
    </source>
</evidence>
<proteinExistence type="predicted"/>
<organism evidence="1 2">
    <name type="scientific">Caenorhabditis briggsae</name>
    <dbReference type="NCBI Taxonomy" id="6238"/>
    <lineage>
        <taxon>Eukaryota</taxon>
        <taxon>Metazoa</taxon>
        <taxon>Ecdysozoa</taxon>
        <taxon>Nematoda</taxon>
        <taxon>Chromadorea</taxon>
        <taxon>Rhabditida</taxon>
        <taxon>Rhabditina</taxon>
        <taxon>Rhabditomorpha</taxon>
        <taxon>Rhabditoidea</taxon>
        <taxon>Rhabditidae</taxon>
        <taxon>Peloderinae</taxon>
        <taxon>Caenorhabditis</taxon>
    </lineage>
</organism>
<evidence type="ECO:0000313" key="2">
    <source>
        <dbReference type="Proteomes" id="UP000827892"/>
    </source>
</evidence>
<dbReference type="Proteomes" id="UP000827892">
    <property type="component" value="Chromosome II"/>
</dbReference>
<gene>
    <name evidence="1" type="ORF">L3Y34_019367</name>
</gene>
<reference evidence="1 2" key="1">
    <citation type="submission" date="2022-05" db="EMBL/GenBank/DDBJ databases">
        <title>Chromosome-level reference genomes for two strains of Caenorhabditis briggsae: an improved platform for comparative genomics.</title>
        <authorList>
            <person name="Stevens L."/>
            <person name="Andersen E.C."/>
        </authorList>
    </citation>
    <scope>NUCLEOTIDE SEQUENCE [LARGE SCALE GENOMIC DNA]</scope>
    <source>
        <strain evidence="1">QX1410_ONT</strain>
        <tissue evidence="1">Whole-organism</tissue>
    </source>
</reference>
<sequence length="198" mass="22695">MENVPNHTIYRPIPVYGVPPIGRTPQGMASTIVVIERHEALAFMPYCARRGTPTESFFAMVAAPSSIIYGFLPVGRTQGMASTIVKIQGDWPSAFKPYFAPNKKKEESLALGWDAMFGGASNLQLFLFMPLRLPLLRKLAVSDHSSSEPRRNFMLTGWIERRFSRPSQFWSQWTQCLQNTRIDWGGQEKRRFFFYLPR</sequence>